<dbReference type="PANTHER" id="PTHR10353">
    <property type="entry name" value="GLYCOSYL HYDROLASE"/>
    <property type="match status" value="1"/>
</dbReference>
<dbReference type="GO" id="GO:0008422">
    <property type="term" value="F:beta-glucosidase activity"/>
    <property type="evidence" value="ECO:0007669"/>
    <property type="project" value="TreeGrafter"/>
</dbReference>
<dbReference type="FunFam" id="3.20.20.80:FF:000004">
    <property type="entry name" value="Beta-glucosidase 6-phospho-beta-glucosidase"/>
    <property type="match status" value="1"/>
</dbReference>
<gene>
    <name evidence="8" type="ORF">SAMN05216375_10340</name>
    <name evidence="7" type="ORF">TR210_910</name>
</gene>
<protein>
    <submittedName>
        <fullName evidence="8">6-phospho-beta-glucosidase</fullName>
    </submittedName>
</protein>
<evidence type="ECO:0000256" key="5">
    <source>
        <dbReference type="RuleBase" id="RU003690"/>
    </source>
</evidence>
<organism evidence="7 9">
    <name type="scientific">Trichococcus ilyis</name>
    <dbReference type="NCBI Taxonomy" id="640938"/>
    <lineage>
        <taxon>Bacteria</taxon>
        <taxon>Bacillati</taxon>
        <taxon>Bacillota</taxon>
        <taxon>Bacilli</taxon>
        <taxon>Lactobacillales</taxon>
        <taxon>Carnobacteriaceae</taxon>
        <taxon>Trichococcus</taxon>
    </lineage>
</organism>
<dbReference type="GO" id="GO:0016052">
    <property type="term" value="P:carbohydrate catabolic process"/>
    <property type="evidence" value="ECO:0007669"/>
    <property type="project" value="TreeGrafter"/>
</dbReference>
<sequence>MMQANKNAFPKNFLWGSASAAYQVEGAWDADGKGPSIWDEFVKVPGTTYKNTNGDVAVDHYHRVEEDVRLMAEMGLKTYRFSIAWARIFPTSMDEVNQKGLDFYHKLIDLCLENNIEPMVTIYHWDLPLFLQQKYRGWESRESIADFKKYAVTLFEAYGNKVKYWITINEQNIFTRMGWLTAQHPPKMTGEEKLYYQVNHNVFLAHAEAVLAFQDLVPGGMIGASFALHPSYAIDCKPENVIAKMDYDDLKNYWWMDVYAYGRYPKAAMKYLQTTGVAPEMKEGDAELLAEAAKHVDFMGVNYYRSETVEYNPLDGVDSSGVFNTTGEKGSMTVPGVPGLFKNPLNPNLPTTDWDWTIDPIGIRAGCRDITSRYDLPIIISENGLGAFDTLEEDGSIHDPYRIAYLAEHLKEIKLAIEEGSEVLAYCTWSFTDLLSWLNGYQKRYGFVYVDQYEEAVEPSLNRYKKDSYYWYKDVIASNGEALFDEA</sequence>
<name>A0A143YHN8_9LACT</name>
<evidence type="ECO:0000313" key="9">
    <source>
        <dbReference type="Proteomes" id="UP000076878"/>
    </source>
</evidence>
<keyword evidence="3 6" id="KW-0326">Glycosidase</keyword>
<dbReference type="Proteomes" id="UP000076878">
    <property type="component" value="Unassembled WGS sequence"/>
</dbReference>
<dbReference type="Pfam" id="PF00232">
    <property type="entry name" value="Glyco_hydro_1"/>
    <property type="match status" value="1"/>
</dbReference>
<comment type="similarity">
    <text evidence="1 5">Belongs to the glycosyl hydrolase 1 family.</text>
</comment>
<dbReference type="RefSeq" id="WP_068622005.1">
    <property type="nucleotide sequence ID" value="NZ_FJNB01000005.1"/>
</dbReference>
<dbReference type="GO" id="GO:0005829">
    <property type="term" value="C:cytosol"/>
    <property type="evidence" value="ECO:0007669"/>
    <property type="project" value="TreeGrafter"/>
</dbReference>
<dbReference type="PROSITE" id="PS00653">
    <property type="entry name" value="GLYCOSYL_HYDROL_F1_2"/>
    <property type="match status" value="1"/>
</dbReference>
<dbReference type="OrthoDB" id="1688691at2"/>
<evidence type="ECO:0000313" key="8">
    <source>
        <dbReference type="EMBL" id="SEI72594.1"/>
    </source>
</evidence>
<proteinExistence type="inferred from homology"/>
<dbReference type="EMBL" id="FJNB01000005">
    <property type="protein sequence ID" value="CZQ90942.1"/>
    <property type="molecule type" value="Genomic_DNA"/>
</dbReference>
<evidence type="ECO:0000256" key="3">
    <source>
        <dbReference type="ARBA" id="ARBA00023295"/>
    </source>
</evidence>
<evidence type="ECO:0000313" key="10">
    <source>
        <dbReference type="Proteomes" id="UP000199280"/>
    </source>
</evidence>
<evidence type="ECO:0000256" key="1">
    <source>
        <dbReference type="ARBA" id="ARBA00010838"/>
    </source>
</evidence>
<accession>A0A143YHN8</accession>
<evidence type="ECO:0000313" key="7">
    <source>
        <dbReference type="EMBL" id="CZQ90942.1"/>
    </source>
</evidence>
<dbReference type="EMBL" id="FNYT01000003">
    <property type="protein sequence ID" value="SEI72594.1"/>
    <property type="molecule type" value="Genomic_DNA"/>
</dbReference>
<keyword evidence="10" id="KW-1185">Reference proteome</keyword>
<dbReference type="Gene3D" id="3.20.20.80">
    <property type="entry name" value="Glycosidases"/>
    <property type="match status" value="1"/>
</dbReference>
<dbReference type="InterPro" id="IPR017853">
    <property type="entry name" value="GH"/>
</dbReference>
<dbReference type="InterPro" id="IPR001360">
    <property type="entry name" value="Glyco_hydro_1"/>
</dbReference>
<dbReference type="PROSITE" id="PS00572">
    <property type="entry name" value="GLYCOSYL_HYDROL_F1_1"/>
    <property type="match status" value="1"/>
</dbReference>
<dbReference type="InterPro" id="IPR033132">
    <property type="entry name" value="GH_1_N_CS"/>
</dbReference>
<keyword evidence="2 6" id="KW-0378">Hydrolase</keyword>
<evidence type="ECO:0000256" key="2">
    <source>
        <dbReference type="ARBA" id="ARBA00022801"/>
    </source>
</evidence>
<dbReference type="AlphaFoldDB" id="A0A143YHN8"/>
<dbReference type="PANTHER" id="PTHR10353:SF136">
    <property type="entry name" value="ARYL-PHOSPHO-BETA-D-GLUCOSIDASE BGLC"/>
    <property type="match status" value="1"/>
</dbReference>
<feature type="active site" description="Nucleophile" evidence="4">
    <location>
        <position position="382"/>
    </location>
</feature>
<dbReference type="Proteomes" id="UP000199280">
    <property type="component" value="Unassembled WGS sequence"/>
</dbReference>
<dbReference type="InterPro" id="IPR018120">
    <property type="entry name" value="Glyco_hydro_1_AS"/>
</dbReference>
<evidence type="ECO:0000256" key="4">
    <source>
        <dbReference type="PROSITE-ProRule" id="PRU10055"/>
    </source>
</evidence>
<reference evidence="8 10" key="2">
    <citation type="submission" date="2016-10" db="EMBL/GenBank/DDBJ databases">
        <authorList>
            <person name="Varghese N."/>
            <person name="Submissions S."/>
        </authorList>
    </citation>
    <scope>NUCLEOTIDE SEQUENCE [LARGE SCALE GENOMIC DNA]</scope>
    <source>
        <strain evidence="8 10">DSM 22150</strain>
    </source>
</reference>
<dbReference type="SUPFAM" id="SSF51445">
    <property type="entry name" value="(Trans)glycosidases"/>
    <property type="match status" value="1"/>
</dbReference>
<dbReference type="STRING" id="640938.TR210_910"/>
<reference evidence="7 9" key="1">
    <citation type="submission" date="2016-02" db="EMBL/GenBank/DDBJ databases">
        <authorList>
            <person name="Wen L."/>
            <person name="He K."/>
            <person name="Yang H."/>
        </authorList>
    </citation>
    <scope>NUCLEOTIDE SEQUENCE [LARGE SCALE GENOMIC DNA]</scope>
    <source>
        <strain evidence="7">Trichococcus_R210</strain>
    </source>
</reference>
<dbReference type="PRINTS" id="PR00131">
    <property type="entry name" value="GLHYDRLASE1"/>
</dbReference>
<evidence type="ECO:0000256" key="6">
    <source>
        <dbReference type="RuleBase" id="RU004468"/>
    </source>
</evidence>